<dbReference type="InterPro" id="IPR051786">
    <property type="entry name" value="ASN_synthetase/amidase"/>
</dbReference>
<evidence type="ECO:0000259" key="1">
    <source>
        <dbReference type="PROSITE" id="PS51278"/>
    </source>
</evidence>
<dbReference type="PANTHER" id="PTHR43284:SF1">
    <property type="entry name" value="ASPARAGINE SYNTHETASE"/>
    <property type="match status" value="1"/>
</dbReference>
<dbReference type="AlphaFoldDB" id="A0A382GH31"/>
<dbReference type="InterPro" id="IPR017932">
    <property type="entry name" value="GATase_2_dom"/>
</dbReference>
<feature type="non-terminal residue" evidence="2">
    <location>
        <position position="240"/>
    </location>
</feature>
<sequence>MAERLRHRGPDSDGQWIDASAGIALGFRRLAIIDLSPAGSQPMTSNGGRFVIAYNGEVYNFPELRRDLLARGHKFDGHSDTEVVLASFVEWGVAQAVGQFVGMFAIALWDKVDRSLYLIRDRLGIKPLYHGQFGRHLVFASELHAIRAHPEFDGTIDRSALALYLKRNCIPAPQTIYSKVRKLQPGHILKISVDGESELSAFWSLQDVANAGQEQLFAGDEVEAGAELERLLLEAVRCRM</sequence>
<dbReference type="GO" id="GO:0005829">
    <property type="term" value="C:cytosol"/>
    <property type="evidence" value="ECO:0007669"/>
    <property type="project" value="TreeGrafter"/>
</dbReference>
<proteinExistence type="predicted"/>
<dbReference type="PANTHER" id="PTHR43284">
    <property type="entry name" value="ASPARAGINE SYNTHETASE (GLUTAMINE-HYDROLYZING)"/>
    <property type="match status" value="1"/>
</dbReference>
<organism evidence="2">
    <name type="scientific">marine metagenome</name>
    <dbReference type="NCBI Taxonomy" id="408172"/>
    <lineage>
        <taxon>unclassified sequences</taxon>
        <taxon>metagenomes</taxon>
        <taxon>ecological metagenomes</taxon>
    </lineage>
</organism>
<protein>
    <recommendedName>
        <fullName evidence="1">Glutamine amidotransferase type-2 domain-containing protein</fullName>
    </recommendedName>
</protein>
<dbReference type="SUPFAM" id="SSF56235">
    <property type="entry name" value="N-terminal nucleophile aminohydrolases (Ntn hydrolases)"/>
    <property type="match status" value="1"/>
</dbReference>
<dbReference type="InterPro" id="IPR029055">
    <property type="entry name" value="Ntn_hydrolases_N"/>
</dbReference>
<dbReference type="Pfam" id="PF13537">
    <property type="entry name" value="GATase_7"/>
    <property type="match status" value="1"/>
</dbReference>
<dbReference type="InterPro" id="IPR033738">
    <property type="entry name" value="AsnB_N"/>
</dbReference>
<name>A0A382GH31_9ZZZZ</name>
<accession>A0A382GH31</accession>
<feature type="domain" description="Glutamine amidotransferase type-2" evidence="1">
    <location>
        <begin position="1"/>
        <end position="194"/>
    </location>
</feature>
<gene>
    <name evidence="2" type="ORF">METZ01_LOCUS227016</name>
</gene>
<reference evidence="2" key="1">
    <citation type="submission" date="2018-05" db="EMBL/GenBank/DDBJ databases">
        <authorList>
            <person name="Lanie J.A."/>
            <person name="Ng W.-L."/>
            <person name="Kazmierczak K.M."/>
            <person name="Andrzejewski T.M."/>
            <person name="Davidsen T.M."/>
            <person name="Wayne K.J."/>
            <person name="Tettelin H."/>
            <person name="Glass J.I."/>
            <person name="Rusch D."/>
            <person name="Podicherti R."/>
            <person name="Tsui H.-C.T."/>
            <person name="Winkler M.E."/>
        </authorList>
    </citation>
    <scope>NUCLEOTIDE SEQUENCE</scope>
</reference>
<dbReference type="CDD" id="cd00712">
    <property type="entry name" value="AsnB"/>
    <property type="match status" value="1"/>
</dbReference>
<dbReference type="Gene3D" id="3.60.20.10">
    <property type="entry name" value="Glutamine Phosphoribosylpyrophosphate, subunit 1, domain 1"/>
    <property type="match status" value="1"/>
</dbReference>
<evidence type="ECO:0000313" key="2">
    <source>
        <dbReference type="EMBL" id="SVB74162.1"/>
    </source>
</evidence>
<dbReference type="EMBL" id="UINC01055369">
    <property type="protein sequence ID" value="SVB74162.1"/>
    <property type="molecule type" value="Genomic_DNA"/>
</dbReference>
<dbReference type="PROSITE" id="PS51278">
    <property type="entry name" value="GATASE_TYPE_2"/>
    <property type="match status" value="1"/>
</dbReference>